<evidence type="ECO:0000313" key="2">
    <source>
        <dbReference type="EMBL" id="CAF1297713.1"/>
    </source>
</evidence>
<feature type="non-terminal residue" evidence="2">
    <location>
        <position position="1"/>
    </location>
</feature>
<organism evidence="2 3">
    <name type="scientific">Adineta ricciae</name>
    <name type="common">Rotifer</name>
    <dbReference type="NCBI Taxonomy" id="249248"/>
    <lineage>
        <taxon>Eukaryota</taxon>
        <taxon>Metazoa</taxon>
        <taxon>Spiralia</taxon>
        <taxon>Gnathifera</taxon>
        <taxon>Rotifera</taxon>
        <taxon>Eurotatoria</taxon>
        <taxon>Bdelloidea</taxon>
        <taxon>Adinetida</taxon>
        <taxon>Adinetidae</taxon>
        <taxon>Adineta</taxon>
    </lineage>
</organism>
<feature type="compositionally biased region" description="Basic and acidic residues" evidence="1">
    <location>
        <begin position="50"/>
        <end position="60"/>
    </location>
</feature>
<accession>A0A815DGW9</accession>
<keyword evidence="3" id="KW-1185">Reference proteome</keyword>
<feature type="compositionally biased region" description="Polar residues" evidence="1">
    <location>
        <begin position="63"/>
        <end position="76"/>
    </location>
</feature>
<protein>
    <submittedName>
        <fullName evidence="2">Uncharacterized protein</fullName>
    </submittedName>
</protein>
<feature type="region of interest" description="Disordered" evidence="1">
    <location>
        <begin position="48"/>
        <end position="76"/>
    </location>
</feature>
<name>A0A815DGW9_ADIRI</name>
<dbReference type="Proteomes" id="UP000663828">
    <property type="component" value="Unassembled WGS sequence"/>
</dbReference>
<sequence>MTQSTTDLYTSDMTNDEIELLKRLEDENRRIEYDLKSPASAIHNPIVNKRSPELHHKQGRADSISSDVSNLTIDSD</sequence>
<reference evidence="2" key="1">
    <citation type="submission" date="2021-02" db="EMBL/GenBank/DDBJ databases">
        <authorList>
            <person name="Nowell W R."/>
        </authorList>
    </citation>
    <scope>NUCLEOTIDE SEQUENCE</scope>
</reference>
<gene>
    <name evidence="2" type="ORF">XAT740_LOCUS28692</name>
</gene>
<comment type="caution">
    <text evidence="2">The sequence shown here is derived from an EMBL/GenBank/DDBJ whole genome shotgun (WGS) entry which is preliminary data.</text>
</comment>
<proteinExistence type="predicted"/>
<evidence type="ECO:0000313" key="3">
    <source>
        <dbReference type="Proteomes" id="UP000663828"/>
    </source>
</evidence>
<dbReference type="AlphaFoldDB" id="A0A815DGW9"/>
<evidence type="ECO:0000256" key="1">
    <source>
        <dbReference type="SAM" id="MobiDB-lite"/>
    </source>
</evidence>
<dbReference type="EMBL" id="CAJNOR010002462">
    <property type="protein sequence ID" value="CAF1297713.1"/>
    <property type="molecule type" value="Genomic_DNA"/>
</dbReference>